<evidence type="ECO:0000313" key="7">
    <source>
        <dbReference type="Proteomes" id="UP000265366"/>
    </source>
</evidence>
<dbReference type="InterPro" id="IPR006143">
    <property type="entry name" value="RND_pump_MFP"/>
</dbReference>
<dbReference type="AlphaFoldDB" id="A0A3A1P9D0"/>
<feature type="transmembrane region" description="Helical" evidence="3">
    <location>
        <begin position="34"/>
        <end position="54"/>
    </location>
</feature>
<dbReference type="GO" id="GO:1990281">
    <property type="term" value="C:efflux pump complex"/>
    <property type="evidence" value="ECO:0007669"/>
    <property type="project" value="TreeGrafter"/>
</dbReference>
<dbReference type="PANTHER" id="PTHR30469:SF15">
    <property type="entry name" value="HLYD FAMILY OF SECRETION PROTEINS"/>
    <property type="match status" value="1"/>
</dbReference>
<keyword evidence="7" id="KW-1185">Reference proteome</keyword>
<keyword evidence="3" id="KW-0472">Membrane</keyword>
<comment type="similarity">
    <text evidence="1">Belongs to the membrane fusion protein (MFP) (TC 8.A.1) family.</text>
</comment>
<dbReference type="EMBL" id="QXFM01000049">
    <property type="protein sequence ID" value="RIV90098.1"/>
    <property type="molecule type" value="Genomic_DNA"/>
</dbReference>
<protein>
    <submittedName>
        <fullName evidence="6">Efflux RND transporter periplasmic adaptor subunit</fullName>
    </submittedName>
</protein>
<dbReference type="InterPro" id="IPR058637">
    <property type="entry name" value="YknX-like_C"/>
</dbReference>
<dbReference type="NCBIfam" id="TIGR01730">
    <property type="entry name" value="RND_mfp"/>
    <property type="match status" value="1"/>
</dbReference>
<evidence type="ECO:0000256" key="3">
    <source>
        <dbReference type="SAM" id="Phobius"/>
    </source>
</evidence>
<feature type="domain" description="CzcB-like barrel-sandwich hybrid" evidence="4">
    <location>
        <begin position="105"/>
        <end position="232"/>
    </location>
</feature>
<gene>
    <name evidence="6" type="ORF">D2V17_04825</name>
</gene>
<keyword evidence="3" id="KW-1133">Transmembrane helix</keyword>
<sequence length="396" mass="41606">MNYETKMDLATADEGAVDHERGESAEGSSSRKRLWVILAIVAALVLAAVLLTGGKETEPFTADRSGELATVTVLAPGSTTIEGRINATGTLAARREMPVGVVGEGGRVQSVLVEAGEWVRAGQVLAVIDRSVQTQQAAGQSAQIAVAQADADLAQANLDRALKLVERGFISQADIDRLTATRDAAVARVRVARAQLGERQARNAQLNIVAPAAGLVLERNVEPGQVVSPGSGVLFRLARGGEMEVLTQVGEGELAQIPLGATGKVTPVGSDKVLSCQVWQKAPVINRENRQGTVRCAMSYDEALRPGGFAMVELASGTINAPRLPESAILSDDEGSYVYIVDGKNTVQRRDVKVGMISDDGIAIASGLDGSERVVLRAGGFLNPGEQVRPVMNKAQ</sequence>
<dbReference type="Gene3D" id="2.40.30.170">
    <property type="match status" value="1"/>
</dbReference>
<feature type="domain" description="YknX-like C-terminal permuted SH3-like" evidence="5">
    <location>
        <begin position="323"/>
        <end position="389"/>
    </location>
</feature>
<dbReference type="RefSeq" id="WP_119591968.1">
    <property type="nucleotide sequence ID" value="NZ_QXFM01000049.1"/>
</dbReference>
<evidence type="ECO:0000259" key="5">
    <source>
        <dbReference type="Pfam" id="PF25989"/>
    </source>
</evidence>
<keyword evidence="3" id="KW-0812">Transmembrane</keyword>
<dbReference type="GO" id="GO:0015562">
    <property type="term" value="F:efflux transmembrane transporter activity"/>
    <property type="evidence" value="ECO:0007669"/>
    <property type="project" value="TreeGrafter"/>
</dbReference>
<name>A0A3A1P9D0_9SPHN</name>
<feature type="region of interest" description="Disordered" evidence="2">
    <location>
        <begin position="1"/>
        <end position="25"/>
    </location>
</feature>
<proteinExistence type="inferred from homology"/>
<dbReference type="Proteomes" id="UP000265366">
    <property type="component" value="Unassembled WGS sequence"/>
</dbReference>
<comment type="caution">
    <text evidence="6">The sequence shown here is derived from an EMBL/GenBank/DDBJ whole genome shotgun (WGS) entry which is preliminary data.</text>
</comment>
<dbReference type="Pfam" id="PF25973">
    <property type="entry name" value="BSH_CzcB"/>
    <property type="match status" value="1"/>
</dbReference>
<dbReference type="Gene3D" id="1.10.287.470">
    <property type="entry name" value="Helix hairpin bin"/>
    <property type="match status" value="1"/>
</dbReference>
<dbReference type="PANTHER" id="PTHR30469">
    <property type="entry name" value="MULTIDRUG RESISTANCE PROTEIN MDTA"/>
    <property type="match status" value="1"/>
</dbReference>
<dbReference type="OrthoDB" id="7422354at2"/>
<evidence type="ECO:0000259" key="4">
    <source>
        <dbReference type="Pfam" id="PF25973"/>
    </source>
</evidence>
<evidence type="ECO:0000313" key="6">
    <source>
        <dbReference type="EMBL" id="RIV90098.1"/>
    </source>
</evidence>
<dbReference type="InterPro" id="IPR058647">
    <property type="entry name" value="BSH_CzcB-like"/>
</dbReference>
<evidence type="ECO:0000256" key="2">
    <source>
        <dbReference type="SAM" id="MobiDB-lite"/>
    </source>
</evidence>
<dbReference type="SUPFAM" id="SSF111369">
    <property type="entry name" value="HlyD-like secretion proteins"/>
    <property type="match status" value="1"/>
</dbReference>
<organism evidence="6 7">
    <name type="scientific">Aurantiacibacter xanthus</name>
    <dbReference type="NCBI Taxonomy" id="1784712"/>
    <lineage>
        <taxon>Bacteria</taxon>
        <taxon>Pseudomonadati</taxon>
        <taxon>Pseudomonadota</taxon>
        <taxon>Alphaproteobacteria</taxon>
        <taxon>Sphingomonadales</taxon>
        <taxon>Erythrobacteraceae</taxon>
        <taxon>Aurantiacibacter</taxon>
    </lineage>
</organism>
<evidence type="ECO:0000256" key="1">
    <source>
        <dbReference type="ARBA" id="ARBA00009477"/>
    </source>
</evidence>
<dbReference type="Gene3D" id="2.40.50.100">
    <property type="match status" value="1"/>
</dbReference>
<accession>A0A3A1P9D0</accession>
<dbReference type="Pfam" id="PF25989">
    <property type="entry name" value="YknX_C"/>
    <property type="match status" value="1"/>
</dbReference>
<reference evidence="6 7" key="1">
    <citation type="submission" date="2018-08" db="EMBL/GenBank/DDBJ databases">
        <title>Erythrobacter zhengii sp.nov., a bacterium isolated from deep-sea sediment.</title>
        <authorList>
            <person name="Fang C."/>
            <person name="Wu Y.-H."/>
            <person name="Sun C."/>
            <person name="Wang H."/>
            <person name="Cheng H."/>
            <person name="Meng F.-X."/>
            <person name="Wang C.-S."/>
            <person name="Xu X.-W."/>
        </authorList>
    </citation>
    <scope>NUCLEOTIDE SEQUENCE [LARGE SCALE GENOMIC DNA]</scope>
    <source>
        <strain evidence="6 7">CCTCC AB 2015396</strain>
    </source>
</reference>
<dbReference type="Gene3D" id="2.40.420.20">
    <property type="match status" value="1"/>
</dbReference>